<feature type="region of interest" description="Disordered" evidence="1">
    <location>
        <begin position="450"/>
        <end position="481"/>
    </location>
</feature>
<dbReference type="Gene3D" id="3.80.10.10">
    <property type="entry name" value="Ribonuclease Inhibitor"/>
    <property type="match status" value="2"/>
</dbReference>
<name>A0A7S2AA50_TRICV</name>
<dbReference type="EMBL" id="HBGO01038885">
    <property type="protein sequence ID" value="CAD9362202.1"/>
    <property type="molecule type" value="Transcribed_RNA"/>
</dbReference>
<evidence type="ECO:0000256" key="1">
    <source>
        <dbReference type="SAM" id="MobiDB-lite"/>
    </source>
</evidence>
<reference evidence="2" key="1">
    <citation type="submission" date="2021-01" db="EMBL/GenBank/DDBJ databases">
        <authorList>
            <person name="Corre E."/>
            <person name="Pelletier E."/>
            <person name="Niang G."/>
            <person name="Scheremetjew M."/>
            <person name="Finn R."/>
            <person name="Kale V."/>
            <person name="Holt S."/>
            <person name="Cochrane G."/>
            <person name="Meng A."/>
            <person name="Brown T."/>
            <person name="Cohen L."/>
        </authorList>
    </citation>
    <scope>NUCLEOTIDE SEQUENCE</scope>
    <source>
        <strain evidence="2">Grunow 1884</strain>
    </source>
</reference>
<gene>
    <name evidence="2" type="ORF">OSIN01602_LOCUS22524</name>
</gene>
<dbReference type="PANTHER" id="PTHR46761">
    <property type="entry name" value="RAN GTPASE-ACTIVATING PROTEIN 1"/>
    <property type="match status" value="1"/>
</dbReference>
<organism evidence="2">
    <name type="scientific">Trieres chinensis</name>
    <name type="common">Marine centric diatom</name>
    <name type="synonym">Odontella sinensis</name>
    <dbReference type="NCBI Taxonomy" id="1514140"/>
    <lineage>
        <taxon>Eukaryota</taxon>
        <taxon>Sar</taxon>
        <taxon>Stramenopiles</taxon>
        <taxon>Ochrophyta</taxon>
        <taxon>Bacillariophyta</taxon>
        <taxon>Mediophyceae</taxon>
        <taxon>Biddulphiophycidae</taxon>
        <taxon>Eupodiscales</taxon>
        <taxon>Parodontellaceae</taxon>
        <taxon>Trieres</taxon>
    </lineage>
</organism>
<evidence type="ECO:0000313" key="2">
    <source>
        <dbReference type="EMBL" id="CAD9362202.1"/>
    </source>
</evidence>
<accession>A0A7S2AA50</accession>
<dbReference type="InterPro" id="IPR001611">
    <property type="entry name" value="Leu-rich_rpt"/>
</dbReference>
<sequence length="498" mass="52748">MTKPGGGVPPPIALCSPGPREVVTESRAQEFVETWKAELDAHRTAVRAAVASSTGVDPSDVPDSDLPHPCDRVVLSDKSYMAEAAVVIASFFTRGEVGRTVASGVTDLNLADVIASRMEDEGLQVLQTLCDAFRDSRLVEVDLSDNAMGSKGVSACRSVLTGQTSSLERLSLCNNGLAAESMGEVADILTGSGDDQEGTEDDAAATDGSVICERLSKIHFFNNMSGDGGCTAFARILHRCSDRLTDVRFSGTRAPRAGSVRVASAMDEMGDKVKNIVRLDLADNSFGPEGSAKLFGTLSRCSSLTYLNLRDCVLEDGGVKQVCHALWSSDVPLVHLDLSGNEITKKGAKALAEYIEENVTLKVLHAEENEMTSLGIKLIAKALAAEGGGGKGNTVSGVYLGCNECGTIGATALVDAYREGEGMPHLTKIDLDGNGFTEEDVEALEGAFGDKLGEMEDNDEEAEWDEELSDEESEDEEEVKDEVDVAALTEAMAKTSLC</sequence>
<evidence type="ECO:0008006" key="3">
    <source>
        <dbReference type="Google" id="ProtNLM"/>
    </source>
</evidence>
<proteinExistence type="predicted"/>
<dbReference type="GO" id="GO:0005096">
    <property type="term" value="F:GTPase activator activity"/>
    <property type="evidence" value="ECO:0007669"/>
    <property type="project" value="InterPro"/>
</dbReference>
<dbReference type="InterPro" id="IPR032675">
    <property type="entry name" value="LRR_dom_sf"/>
</dbReference>
<dbReference type="SUPFAM" id="SSF52047">
    <property type="entry name" value="RNI-like"/>
    <property type="match status" value="1"/>
</dbReference>
<dbReference type="InterPro" id="IPR045203">
    <property type="entry name" value="RanGAP1/2"/>
</dbReference>
<dbReference type="PANTHER" id="PTHR46761:SF2">
    <property type="entry name" value="RAN GTPASE-ACTIVATING PROTEIN 1"/>
    <property type="match status" value="1"/>
</dbReference>
<feature type="compositionally biased region" description="Acidic residues" evidence="1">
    <location>
        <begin position="455"/>
        <end position="481"/>
    </location>
</feature>
<protein>
    <recommendedName>
        <fullName evidence="3">WPP domain-containing protein</fullName>
    </recommendedName>
</protein>
<dbReference type="SMART" id="SM00368">
    <property type="entry name" value="LRR_RI"/>
    <property type="match status" value="7"/>
</dbReference>
<dbReference type="AlphaFoldDB" id="A0A7S2AA50"/>
<dbReference type="Pfam" id="PF13516">
    <property type="entry name" value="LRR_6"/>
    <property type="match status" value="4"/>
</dbReference>